<dbReference type="EMBL" id="QJTE01000003">
    <property type="protein sequence ID" value="PYE84013.1"/>
    <property type="molecule type" value="Genomic_DNA"/>
</dbReference>
<evidence type="ECO:0000256" key="1">
    <source>
        <dbReference type="ARBA" id="ARBA00004418"/>
    </source>
</evidence>
<reference evidence="7 8" key="1">
    <citation type="submission" date="2018-06" db="EMBL/GenBank/DDBJ databases">
        <title>Genomic Encyclopedia of Type Strains, Phase III (KMG-III): the genomes of soil and plant-associated and newly described type strains.</title>
        <authorList>
            <person name="Whitman W."/>
        </authorList>
    </citation>
    <scope>NUCLEOTIDE SEQUENCE [LARGE SCALE GENOMIC DNA]</scope>
    <source>
        <strain evidence="7 8">CECT 9025</strain>
    </source>
</reference>
<comment type="subcellular location">
    <subcellularLocation>
        <location evidence="1">Periplasm</location>
    </subcellularLocation>
</comment>
<dbReference type="InterPro" id="IPR000914">
    <property type="entry name" value="SBP_5_dom"/>
</dbReference>
<dbReference type="InterPro" id="IPR030678">
    <property type="entry name" value="Peptide/Ni-bd"/>
</dbReference>
<dbReference type="Gene3D" id="3.10.105.10">
    <property type="entry name" value="Dipeptide-binding Protein, Domain 3"/>
    <property type="match status" value="1"/>
</dbReference>
<keyword evidence="8" id="KW-1185">Reference proteome</keyword>
<dbReference type="SUPFAM" id="SSF53850">
    <property type="entry name" value="Periplasmic binding protein-like II"/>
    <property type="match status" value="1"/>
</dbReference>
<dbReference type="CDD" id="cd08503">
    <property type="entry name" value="PBP2_NikA_DppA_OppA_like_17"/>
    <property type="match status" value="1"/>
</dbReference>
<dbReference type="OrthoDB" id="9803988at2"/>
<evidence type="ECO:0000256" key="2">
    <source>
        <dbReference type="ARBA" id="ARBA00005695"/>
    </source>
</evidence>
<dbReference type="GO" id="GO:1904680">
    <property type="term" value="F:peptide transmembrane transporter activity"/>
    <property type="evidence" value="ECO:0007669"/>
    <property type="project" value="TreeGrafter"/>
</dbReference>
<organism evidence="7 8">
    <name type="scientific">Pseudoroseicyclus aestuarii</name>
    <dbReference type="NCBI Taxonomy" id="1795041"/>
    <lineage>
        <taxon>Bacteria</taxon>
        <taxon>Pseudomonadati</taxon>
        <taxon>Pseudomonadota</taxon>
        <taxon>Alphaproteobacteria</taxon>
        <taxon>Rhodobacterales</taxon>
        <taxon>Paracoccaceae</taxon>
        <taxon>Pseudoroseicyclus</taxon>
    </lineage>
</organism>
<accession>A0A318SQN8</accession>
<proteinExistence type="inferred from homology"/>
<feature type="domain" description="Solute-binding protein family 5" evidence="6">
    <location>
        <begin position="97"/>
        <end position="446"/>
    </location>
</feature>
<evidence type="ECO:0000313" key="8">
    <source>
        <dbReference type="Proteomes" id="UP000248311"/>
    </source>
</evidence>
<feature type="signal peptide" evidence="5">
    <location>
        <begin position="1"/>
        <end position="42"/>
    </location>
</feature>
<comment type="similarity">
    <text evidence="2">Belongs to the bacterial solute-binding protein 5 family.</text>
</comment>
<dbReference type="RefSeq" id="WP_110814554.1">
    <property type="nucleotide sequence ID" value="NZ_QJTE01000003.1"/>
</dbReference>
<name>A0A318SQN8_9RHOB</name>
<dbReference type="PANTHER" id="PTHR30290:SF10">
    <property type="entry name" value="PERIPLASMIC OLIGOPEPTIDE-BINDING PROTEIN-RELATED"/>
    <property type="match status" value="1"/>
</dbReference>
<comment type="caution">
    <text evidence="7">The sequence shown here is derived from an EMBL/GenBank/DDBJ whole genome shotgun (WGS) entry which is preliminary data.</text>
</comment>
<sequence length="528" mass="57538">MDDYTKFLTRQVARGRMGRREFMGRSLAAGLGAAAAPLFASAASAQEAQKGGHLLIALNGGASTDSLDPAAATGSVMFTAVQTWGDTLVESDPVEGTPVPNLAESWTPSADATEWTFKIRQGVTFHDGSPFTVDDAVATLQRHTDAESQSGALGLLQSITGIENRGGDLVITLDAGNADLPLILTDYHLIMQPNGGRDAPDAAIGTGPYKLETAEQGVRLTFTRNEDDWRDDRGHVDSAEILVINDNTARVAALSSGRVHFASTIAPKTVPLLQRAPNVEILTTSGKGYYSFLMHCDTAPFDNNDLRMALKLAIDREAMLQQVLGGFGTIGNDFPVNEAYALFPEGIEQRTYDPEQAADYYRRSGHEGPITLRTSDVAFPGAVDAAVLFQQNAAEAGIELNIVREPEDGYWSNVWNVQPFSASYWGGRPTQDSRYSTNFLSSAEWNDTNFFRDDFDAMLLEARAELDTERREELYRDMALMVRDEGGAIIPVFNDYINAASANLMGYVDDIGNDFSSGRMISRVWLNE</sequence>
<dbReference type="GO" id="GO:0015833">
    <property type="term" value="P:peptide transport"/>
    <property type="evidence" value="ECO:0007669"/>
    <property type="project" value="TreeGrafter"/>
</dbReference>
<dbReference type="PANTHER" id="PTHR30290">
    <property type="entry name" value="PERIPLASMIC BINDING COMPONENT OF ABC TRANSPORTER"/>
    <property type="match status" value="1"/>
</dbReference>
<evidence type="ECO:0000256" key="4">
    <source>
        <dbReference type="ARBA" id="ARBA00022729"/>
    </source>
</evidence>
<dbReference type="Gene3D" id="3.90.76.10">
    <property type="entry name" value="Dipeptide-binding Protein, Domain 1"/>
    <property type="match status" value="1"/>
</dbReference>
<dbReference type="PROSITE" id="PS51318">
    <property type="entry name" value="TAT"/>
    <property type="match status" value="1"/>
</dbReference>
<dbReference type="PIRSF" id="PIRSF002741">
    <property type="entry name" value="MppA"/>
    <property type="match status" value="1"/>
</dbReference>
<dbReference type="GO" id="GO:0030288">
    <property type="term" value="C:outer membrane-bounded periplasmic space"/>
    <property type="evidence" value="ECO:0007669"/>
    <property type="project" value="UniProtKB-ARBA"/>
</dbReference>
<evidence type="ECO:0000256" key="3">
    <source>
        <dbReference type="ARBA" id="ARBA00022448"/>
    </source>
</evidence>
<dbReference type="Pfam" id="PF00496">
    <property type="entry name" value="SBP_bac_5"/>
    <property type="match status" value="1"/>
</dbReference>
<keyword evidence="4 5" id="KW-0732">Signal</keyword>
<evidence type="ECO:0000256" key="5">
    <source>
        <dbReference type="SAM" id="SignalP"/>
    </source>
</evidence>
<dbReference type="Gene3D" id="3.40.190.10">
    <property type="entry name" value="Periplasmic binding protein-like II"/>
    <property type="match status" value="1"/>
</dbReference>
<evidence type="ECO:0000259" key="6">
    <source>
        <dbReference type="Pfam" id="PF00496"/>
    </source>
</evidence>
<dbReference type="Proteomes" id="UP000248311">
    <property type="component" value="Unassembled WGS sequence"/>
</dbReference>
<feature type="chain" id="PRO_5016319721" evidence="5">
    <location>
        <begin position="43"/>
        <end position="528"/>
    </location>
</feature>
<protein>
    <submittedName>
        <fullName evidence="7">Peptide/nickel transport system substrate-binding protein</fullName>
    </submittedName>
</protein>
<dbReference type="GO" id="GO:0043190">
    <property type="term" value="C:ATP-binding cassette (ABC) transporter complex"/>
    <property type="evidence" value="ECO:0007669"/>
    <property type="project" value="InterPro"/>
</dbReference>
<dbReference type="InterPro" id="IPR039424">
    <property type="entry name" value="SBP_5"/>
</dbReference>
<evidence type="ECO:0000313" key="7">
    <source>
        <dbReference type="EMBL" id="PYE84013.1"/>
    </source>
</evidence>
<dbReference type="AlphaFoldDB" id="A0A318SQN8"/>
<keyword evidence="3" id="KW-0813">Transport</keyword>
<dbReference type="InterPro" id="IPR006311">
    <property type="entry name" value="TAT_signal"/>
</dbReference>
<gene>
    <name evidence="7" type="ORF">DFP88_103376</name>
</gene>